<proteinExistence type="predicted"/>
<protein>
    <recommendedName>
        <fullName evidence="4">Cro/Cl family transcriptional regulator</fullName>
    </recommendedName>
</protein>
<accession>A0ABD0B624</accession>
<dbReference type="Pfam" id="PF14549">
    <property type="entry name" value="P22_Cro"/>
    <property type="match status" value="1"/>
</dbReference>
<evidence type="ECO:0000313" key="2">
    <source>
        <dbReference type="EMBL" id="GJB91218.1"/>
    </source>
</evidence>
<name>A0ABD0B624_AERCA</name>
<dbReference type="Proteomes" id="UP000737420">
    <property type="component" value="Unassembled WGS sequence"/>
</dbReference>
<dbReference type="EMBL" id="BPOP01000009">
    <property type="protein sequence ID" value="GJB91218.1"/>
    <property type="molecule type" value="Genomic_DNA"/>
</dbReference>
<dbReference type="SUPFAM" id="SSF47413">
    <property type="entry name" value="lambda repressor-like DNA-binding domains"/>
    <property type="match status" value="1"/>
</dbReference>
<sequence>MSVKKADVINYFGSAAELARKLNISEAAVSQWGDTIPQGRAYQIEVLTGGALKADHAPTSGQPRPSQRVAPGTPLEEIPSVQRATAAAKADPANAQSGKA</sequence>
<dbReference type="Gene3D" id="1.10.260.40">
    <property type="entry name" value="lambda repressor-like DNA-binding domains"/>
    <property type="match status" value="1"/>
</dbReference>
<reference evidence="2 3" key="1">
    <citation type="submission" date="2021-07" db="EMBL/GenBank/DDBJ databases">
        <title>Draft genome sequence of carbapenem-resistant Aeromonas spp. in Japan.</title>
        <authorList>
            <person name="Maehana S."/>
            <person name="Suzuki M."/>
            <person name="Kitasato H."/>
        </authorList>
    </citation>
    <scope>NUCLEOTIDE SEQUENCE [LARGE SCALE GENOMIC DNA]</scope>
    <source>
        <strain evidence="2 3">KAM382</strain>
    </source>
</reference>
<dbReference type="InterPro" id="IPR010982">
    <property type="entry name" value="Lambda_DNA-bd_dom_sf"/>
</dbReference>
<comment type="caution">
    <text evidence="2">The sequence shown here is derived from an EMBL/GenBank/DDBJ whole genome shotgun (WGS) entry which is preliminary data.</text>
</comment>
<evidence type="ECO:0008006" key="4">
    <source>
        <dbReference type="Google" id="ProtNLM"/>
    </source>
</evidence>
<gene>
    <name evidence="2" type="ORF">KAM382_12790</name>
</gene>
<dbReference type="AlphaFoldDB" id="A0ABD0B624"/>
<dbReference type="RefSeq" id="WP_308443914.1">
    <property type="nucleotide sequence ID" value="NZ_AP024402.1"/>
</dbReference>
<feature type="compositionally biased region" description="Low complexity" evidence="1">
    <location>
        <begin position="84"/>
        <end position="100"/>
    </location>
</feature>
<evidence type="ECO:0000256" key="1">
    <source>
        <dbReference type="SAM" id="MobiDB-lite"/>
    </source>
</evidence>
<feature type="region of interest" description="Disordered" evidence="1">
    <location>
        <begin position="53"/>
        <end position="100"/>
    </location>
</feature>
<evidence type="ECO:0000313" key="3">
    <source>
        <dbReference type="Proteomes" id="UP000737420"/>
    </source>
</evidence>
<organism evidence="2 3">
    <name type="scientific">Aeromonas caviae</name>
    <name type="common">Aeromonas punctata</name>
    <dbReference type="NCBI Taxonomy" id="648"/>
    <lineage>
        <taxon>Bacteria</taxon>
        <taxon>Pseudomonadati</taxon>
        <taxon>Pseudomonadota</taxon>
        <taxon>Gammaproteobacteria</taxon>
        <taxon>Aeromonadales</taxon>
        <taxon>Aeromonadaceae</taxon>
        <taxon>Aeromonas</taxon>
    </lineage>
</organism>